<feature type="transmembrane region" description="Helical" evidence="5">
    <location>
        <begin position="305"/>
        <end position="324"/>
    </location>
</feature>
<feature type="transmembrane region" description="Helical" evidence="5">
    <location>
        <begin position="389"/>
        <end position="410"/>
    </location>
</feature>
<feature type="transmembrane region" description="Helical" evidence="5">
    <location>
        <begin position="350"/>
        <end position="377"/>
    </location>
</feature>
<evidence type="ECO:0000313" key="7">
    <source>
        <dbReference type="EMBL" id="CAD8833748.1"/>
    </source>
</evidence>
<accession>A0A7S0ZVW5</accession>
<gene>
    <name evidence="7" type="ORF">NSCI0253_LOCUS8096</name>
</gene>
<feature type="transmembrane region" description="Helical" evidence="5">
    <location>
        <begin position="416"/>
        <end position="439"/>
    </location>
</feature>
<dbReference type="PANTHER" id="PTHR22950">
    <property type="entry name" value="AMINO ACID TRANSPORTER"/>
    <property type="match status" value="1"/>
</dbReference>
<feature type="transmembrane region" description="Helical" evidence="5">
    <location>
        <begin position="260"/>
        <end position="285"/>
    </location>
</feature>
<dbReference type="GO" id="GO:0005774">
    <property type="term" value="C:vacuolar membrane"/>
    <property type="evidence" value="ECO:0007669"/>
    <property type="project" value="TreeGrafter"/>
</dbReference>
<dbReference type="InterPro" id="IPR013057">
    <property type="entry name" value="AA_transpt_TM"/>
</dbReference>
<dbReference type="PANTHER" id="PTHR22950:SF349">
    <property type="entry name" value="AMINO ACID TRANSPORTER TRANSMEMBRANE DOMAIN-CONTAINING PROTEIN"/>
    <property type="match status" value="1"/>
</dbReference>
<reference evidence="7" key="1">
    <citation type="submission" date="2021-01" db="EMBL/GenBank/DDBJ databases">
        <authorList>
            <person name="Corre E."/>
            <person name="Pelletier E."/>
            <person name="Niang G."/>
            <person name="Scheremetjew M."/>
            <person name="Finn R."/>
            <person name="Kale V."/>
            <person name="Holt S."/>
            <person name="Cochrane G."/>
            <person name="Meng A."/>
            <person name="Brown T."/>
            <person name="Cohen L."/>
        </authorList>
    </citation>
    <scope>NUCLEOTIDE SEQUENCE</scope>
</reference>
<feature type="transmembrane region" description="Helical" evidence="5">
    <location>
        <begin position="169"/>
        <end position="188"/>
    </location>
</feature>
<feature type="transmembrane region" description="Helical" evidence="5">
    <location>
        <begin position="200"/>
        <end position="219"/>
    </location>
</feature>
<comment type="subcellular location">
    <subcellularLocation>
        <location evidence="1">Membrane</location>
        <topology evidence="1">Multi-pass membrane protein</topology>
    </subcellularLocation>
</comment>
<evidence type="ECO:0000256" key="1">
    <source>
        <dbReference type="ARBA" id="ARBA00004141"/>
    </source>
</evidence>
<feature type="transmembrane region" description="Helical" evidence="5">
    <location>
        <begin position="112"/>
        <end position="131"/>
    </location>
</feature>
<dbReference type="Pfam" id="PF01490">
    <property type="entry name" value="Aa_trans"/>
    <property type="match status" value="1"/>
</dbReference>
<evidence type="ECO:0000259" key="6">
    <source>
        <dbReference type="Pfam" id="PF01490"/>
    </source>
</evidence>
<keyword evidence="3 5" id="KW-1133">Transmembrane helix</keyword>
<feature type="domain" description="Amino acid transporter transmembrane" evidence="6">
    <location>
        <begin position="80"/>
        <end position="466"/>
    </location>
</feature>
<evidence type="ECO:0000256" key="3">
    <source>
        <dbReference type="ARBA" id="ARBA00022989"/>
    </source>
</evidence>
<keyword evidence="2 5" id="KW-0812">Transmembrane</keyword>
<proteinExistence type="predicted"/>
<evidence type="ECO:0000256" key="5">
    <source>
        <dbReference type="SAM" id="Phobius"/>
    </source>
</evidence>
<name>A0A7S0ZVW5_NOCSC</name>
<feature type="transmembrane region" description="Helical" evidence="5">
    <location>
        <begin position="226"/>
        <end position="248"/>
    </location>
</feature>
<dbReference type="AlphaFoldDB" id="A0A7S0ZVW5"/>
<sequence length="481" mass="52403">MGGKQSSFRNPDFTWQPSPLDTTFQLQTEYRMQASPMSPKPLGPRQHYLASPMSPRSVMSGHTPFLNDVDEAYKLPESGKTTPWQTAMNATLLLCGAGVLSIPYAIGQGGVLMGAFLLLLAGVCCWTAVLIGNLMQTAQVCVGEYAVPRESVDWPFLGYLAFGEAGRGLCSFVFVCELWFLMLSYLVTNGINLNIVFPHIFSRTGGIVFSGVLSFLLLFPSPKILSYASATGVISSVVAVVSLAWSAAAMKEWEIEESGMIWIAPSSVAEAIGILQFCFVAHSAFPTVWRNMEDTKYFSGSMCQAFAFTGMFYFIVGLGAYVVYGSVAEPSFMENLGRDLSMKPLPGLNFLYLVASFCFALNLQFSFPLFAAGLVVTTEAWVGLSNGSVFFRTCWKVLLMTVATLLAVLMRNCMQSIVSLTGSFCATFTCLLMPLVFSWKINHMSLIARMIAAVGVVYGTYILFYGTYTNVVNIVGSVLSG</sequence>
<organism evidence="7">
    <name type="scientific">Noctiluca scintillans</name>
    <name type="common">Sea sparkle</name>
    <name type="synonym">Red tide dinoflagellate</name>
    <dbReference type="NCBI Taxonomy" id="2966"/>
    <lineage>
        <taxon>Eukaryota</taxon>
        <taxon>Sar</taxon>
        <taxon>Alveolata</taxon>
        <taxon>Dinophyceae</taxon>
        <taxon>Noctilucales</taxon>
        <taxon>Noctilucaceae</taxon>
        <taxon>Noctiluca</taxon>
    </lineage>
</organism>
<feature type="transmembrane region" description="Helical" evidence="5">
    <location>
        <begin position="87"/>
        <end position="106"/>
    </location>
</feature>
<evidence type="ECO:0000256" key="2">
    <source>
        <dbReference type="ARBA" id="ARBA00022692"/>
    </source>
</evidence>
<dbReference type="EMBL" id="HBFQ01011526">
    <property type="protein sequence ID" value="CAD8833748.1"/>
    <property type="molecule type" value="Transcribed_RNA"/>
</dbReference>
<feature type="transmembrane region" description="Helical" evidence="5">
    <location>
        <begin position="446"/>
        <end position="468"/>
    </location>
</feature>
<evidence type="ECO:0000256" key="4">
    <source>
        <dbReference type="ARBA" id="ARBA00023136"/>
    </source>
</evidence>
<keyword evidence="4 5" id="KW-0472">Membrane</keyword>
<dbReference type="GO" id="GO:0015179">
    <property type="term" value="F:L-amino acid transmembrane transporter activity"/>
    <property type="evidence" value="ECO:0007669"/>
    <property type="project" value="TreeGrafter"/>
</dbReference>
<protein>
    <recommendedName>
        <fullName evidence="6">Amino acid transporter transmembrane domain-containing protein</fullName>
    </recommendedName>
</protein>